<dbReference type="Proteomes" id="UP000054776">
    <property type="component" value="Unassembled WGS sequence"/>
</dbReference>
<dbReference type="AlphaFoldDB" id="A0A0V1AS76"/>
<dbReference type="EMBL" id="JYDH01000242">
    <property type="protein sequence ID" value="KRY27638.1"/>
    <property type="molecule type" value="Genomic_DNA"/>
</dbReference>
<evidence type="ECO:0000313" key="2">
    <source>
        <dbReference type="Proteomes" id="UP000054776"/>
    </source>
</evidence>
<comment type="caution">
    <text evidence="1">The sequence shown here is derived from an EMBL/GenBank/DDBJ whole genome shotgun (WGS) entry which is preliminary data.</text>
</comment>
<reference evidence="1 2" key="1">
    <citation type="submission" date="2015-01" db="EMBL/GenBank/DDBJ databases">
        <title>Evolution of Trichinella species and genotypes.</title>
        <authorList>
            <person name="Korhonen P.K."/>
            <person name="Edoardo P."/>
            <person name="Giuseppe L.R."/>
            <person name="Gasser R.B."/>
        </authorList>
    </citation>
    <scope>NUCLEOTIDE SEQUENCE [LARGE SCALE GENOMIC DNA]</scope>
    <source>
        <strain evidence="1">ISS3</strain>
    </source>
</reference>
<protein>
    <submittedName>
        <fullName evidence="1">Uncharacterized protein</fullName>
    </submittedName>
</protein>
<sequence length="61" mass="7002">MYWYLLRENLEHGCYIHDRTSMVSTAFYDLCLCVSKLVPAVYCLCTGKDIGTYGDNPQSRS</sequence>
<keyword evidence="2" id="KW-1185">Reference proteome</keyword>
<name>A0A0V1AS76_TRISP</name>
<feature type="non-terminal residue" evidence="1">
    <location>
        <position position="61"/>
    </location>
</feature>
<evidence type="ECO:0000313" key="1">
    <source>
        <dbReference type="EMBL" id="KRY27638.1"/>
    </source>
</evidence>
<organism evidence="1 2">
    <name type="scientific">Trichinella spiralis</name>
    <name type="common">Trichina worm</name>
    <dbReference type="NCBI Taxonomy" id="6334"/>
    <lineage>
        <taxon>Eukaryota</taxon>
        <taxon>Metazoa</taxon>
        <taxon>Ecdysozoa</taxon>
        <taxon>Nematoda</taxon>
        <taxon>Enoplea</taxon>
        <taxon>Dorylaimia</taxon>
        <taxon>Trichinellida</taxon>
        <taxon>Trichinellidae</taxon>
        <taxon>Trichinella</taxon>
    </lineage>
</organism>
<proteinExistence type="predicted"/>
<dbReference type="InParanoid" id="A0A0V1AS76"/>
<gene>
    <name evidence="1" type="ORF">T01_6846</name>
</gene>
<accession>A0A0V1AS76</accession>